<evidence type="ECO:0000256" key="5">
    <source>
        <dbReference type="ARBA" id="ARBA00022737"/>
    </source>
</evidence>
<evidence type="ECO:0000256" key="1">
    <source>
        <dbReference type="ARBA" id="ARBA00004496"/>
    </source>
</evidence>
<dbReference type="GO" id="GO:0045087">
    <property type="term" value="P:innate immune response"/>
    <property type="evidence" value="ECO:0007669"/>
    <property type="project" value="UniProtKB-KW"/>
</dbReference>
<evidence type="ECO:0000256" key="4">
    <source>
        <dbReference type="ARBA" id="ARBA00022588"/>
    </source>
</evidence>
<dbReference type="PANTHER" id="PTHR16461">
    <property type="entry name" value="TOLL-INTERACTING PROTEIN"/>
    <property type="match status" value="1"/>
</dbReference>
<accession>A0AAD9J3M3</accession>
<dbReference type="CDD" id="cd04016">
    <property type="entry name" value="C2_Tollip"/>
    <property type="match status" value="1"/>
</dbReference>
<evidence type="ECO:0000313" key="12">
    <source>
        <dbReference type="Proteomes" id="UP001208570"/>
    </source>
</evidence>
<dbReference type="Pfam" id="PF00168">
    <property type="entry name" value="C2"/>
    <property type="match status" value="1"/>
</dbReference>
<dbReference type="InterPro" id="IPR035892">
    <property type="entry name" value="C2_domain_sf"/>
</dbReference>
<gene>
    <name evidence="11" type="ORF">LSH36_639g01036</name>
</gene>
<dbReference type="InterPro" id="IPR037301">
    <property type="entry name" value="Tollip_C2"/>
</dbReference>
<keyword evidence="8" id="KW-0395">Inflammatory response</keyword>
<keyword evidence="4" id="KW-0399">Innate immunity</keyword>
<dbReference type="SMART" id="SM00546">
    <property type="entry name" value="CUE"/>
    <property type="match status" value="1"/>
</dbReference>
<keyword evidence="7" id="KW-0072">Autophagy</keyword>
<evidence type="ECO:0000256" key="7">
    <source>
        <dbReference type="ARBA" id="ARBA00023006"/>
    </source>
</evidence>
<dbReference type="InterPro" id="IPR041799">
    <property type="entry name" value="TOLIP_CUE"/>
</dbReference>
<dbReference type="Gene3D" id="2.60.40.150">
    <property type="entry name" value="C2 domain"/>
    <property type="match status" value="1"/>
</dbReference>
<dbReference type="Gene3D" id="1.10.8.10">
    <property type="entry name" value="DNA helicase RuvA subunit, C-terminal domain"/>
    <property type="match status" value="1"/>
</dbReference>
<dbReference type="AlphaFoldDB" id="A0AAD9J3M3"/>
<reference evidence="11" key="1">
    <citation type="journal article" date="2023" name="Mol. Biol. Evol.">
        <title>Third-Generation Sequencing Reveals the Adaptive Role of the Epigenome in Three Deep-Sea Polychaetes.</title>
        <authorList>
            <person name="Perez M."/>
            <person name="Aroh O."/>
            <person name="Sun Y."/>
            <person name="Lan Y."/>
            <person name="Juniper S.K."/>
            <person name="Young C.R."/>
            <person name="Angers B."/>
            <person name="Qian P.Y."/>
        </authorList>
    </citation>
    <scope>NUCLEOTIDE SEQUENCE</scope>
    <source>
        <strain evidence="11">P08H-3</strain>
    </source>
</reference>
<evidence type="ECO:0000256" key="3">
    <source>
        <dbReference type="ARBA" id="ARBA00022490"/>
    </source>
</evidence>
<dbReference type="SMART" id="SM00239">
    <property type="entry name" value="C2"/>
    <property type="match status" value="1"/>
</dbReference>
<dbReference type="InterPro" id="IPR000008">
    <property type="entry name" value="C2_dom"/>
</dbReference>
<evidence type="ECO:0000259" key="10">
    <source>
        <dbReference type="PROSITE" id="PS51140"/>
    </source>
</evidence>
<feature type="domain" description="C2" evidence="9">
    <location>
        <begin position="23"/>
        <end position="145"/>
    </location>
</feature>
<protein>
    <recommendedName>
        <fullName evidence="13">Toll-interacting protein</fullName>
    </recommendedName>
</protein>
<dbReference type="CDD" id="cd14363">
    <property type="entry name" value="CUE_TOLIP"/>
    <property type="match status" value="1"/>
</dbReference>
<evidence type="ECO:0000259" key="9">
    <source>
        <dbReference type="PROSITE" id="PS50004"/>
    </source>
</evidence>
<feature type="domain" description="CUE" evidence="10">
    <location>
        <begin position="229"/>
        <end position="272"/>
    </location>
</feature>
<comment type="caution">
    <text evidence="11">The sequence shown here is derived from an EMBL/GenBank/DDBJ whole genome shotgun (WGS) entry which is preliminary data.</text>
</comment>
<dbReference type="Proteomes" id="UP001208570">
    <property type="component" value="Unassembled WGS sequence"/>
</dbReference>
<dbReference type="InterPro" id="IPR003892">
    <property type="entry name" value="CUE"/>
</dbReference>
<keyword evidence="6" id="KW-0391">Immunity</keyword>
<sequence length="272" mass="29900">MVGELPHDFLRVDADFTQQQVFADQQTAAALQAVPGAFSFVAPHLARLTITVCQAKLTKNYGIMRMDLYCRFRVGHSVFETHTANGGGKNPRWNKNIHCHIPPGVDSIYLEIFDEKAFTTDDRVAWTHITIPESVFSGEAVEDWWNLNGKQGDGKEGMINMVLSYTPPGQLPVAQPVVYAAGHTPVMVIPSGAPIVYPPPQVGGATVTVQTPPQPVIAQQQQQHRGPLFTEEDVKQVKDMFPNVEEQVIKSVLEANLGNKDATINSLLSMNT</sequence>
<keyword evidence="12" id="KW-1185">Reference proteome</keyword>
<dbReference type="GO" id="GO:0043130">
    <property type="term" value="F:ubiquitin binding"/>
    <property type="evidence" value="ECO:0007669"/>
    <property type="project" value="InterPro"/>
</dbReference>
<keyword evidence="3" id="KW-0963">Cytoplasm</keyword>
<dbReference type="PROSITE" id="PS50004">
    <property type="entry name" value="C2"/>
    <property type="match status" value="1"/>
</dbReference>
<dbReference type="SUPFAM" id="SSF46934">
    <property type="entry name" value="UBA-like"/>
    <property type="match status" value="1"/>
</dbReference>
<comment type="similarity">
    <text evidence="2">Belongs to the tollip family.</text>
</comment>
<evidence type="ECO:0000256" key="8">
    <source>
        <dbReference type="ARBA" id="ARBA00023198"/>
    </source>
</evidence>
<dbReference type="GO" id="GO:0006914">
    <property type="term" value="P:autophagy"/>
    <property type="evidence" value="ECO:0007669"/>
    <property type="project" value="UniProtKB-KW"/>
</dbReference>
<dbReference type="PANTHER" id="PTHR16461:SF5">
    <property type="entry name" value="TOLL-INTERACTING PROTEIN"/>
    <property type="match status" value="1"/>
</dbReference>
<comment type="subcellular location">
    <subcellularLocation>
        <location evidence="1">Cytoplasm</location>
    </subcellularLocation>
</comment>
<evidence type="ECO:0000313" key="11">
    <source>
        <dbReference type="EMBL" id="KAK2146022.1"/>
    </source>
</evidence>
<dbReference type="GO" id="GO:0031624">
    <property type="term" value="F:ubiquitin conjugating enzyme binding"/>
    <property type="evidence" value="ECO:0007669"/>
    <property type="project" value="TreeGrafter"/>
</dbReference>
<dbReference type="GO" id="GO:0005737">
    <property type="term" value="C:cytoplasm"/>
    <property type="evidence" value="ECO:0007669"/>
    <property type="project" value="UniProtKB-SubCell"/>
</dbReference>
<dbReference type="EMBL" id="JAODUP010000639">
    <property type="protein sequence ID" value="KAK2146022.1"/>
    <property type="molecule type" value="Genomic_DNA"/>
</dbReference>
<evidence type="ECO:0008006" key="13">
    <source>
        <dbReference type="Google" id="ProtNLM"/>
    </source>
</evidence>
<dbReference type="InterPro" id="IPR009060">
    <property type="entry name" value="UBA-like_sf"/>
</dbReference>
<keyword evidence="5" id="KW-0677">Repeat</keyword>
<dbReference type="SUPFAM" id="SSF49562">
    <property type="entry name" value="C2 domain (Calcium/lipid-binding domain, CaLB)"/>
    <property type="match status" value="1"/>
</dbReference>
<evidence type="ECO:0000256" key="2">
    <source>
        <dbReference type="ARBA" id="ARBA00009278"/>
    </source>
</evidence>
<name>A0AAD9J3M3_9ANNE</name>
<proteinExistence type="inferred from homology"/>
<dbReference type="Pfam" id="PF02845">
    <property type="entry name" value="CUE"/>
    <property type="match status" value="1"/>
</dbReference>
<dbReference type="GO" id="GO:0006511">
    <property type="term" value="P:ubiquitin-dependent protein catabolic process"/>
    <property type="evidence" value="ECO:0007669"/>
    <property type="project" value="TreeGrafter"/>
</dbReference>
<dbReference type="FunFam" id="1.10.8.10:FF:000036">
    <property type="entry name" value="Toll-interacting protein-like Protein"/>
    <property type="match status" value="1"/>
</dbReference>
<organism evidence="11 12">
    <name type="scientific">Paralvinella palmiformis</name>
    <dbReference type="NCBI Taxonomy" id="53620"/>
    <lineage>
        <taxon>Eukaryota</taxon>
        <taxon>Metazoa</taxon>
        <taxon>Spiralia</taxon>
        <taxon>Lophotrochozoa</taxon>
        <taxon>Annelida</taxon>
        <taxon>Polychaeta</taxon>
        <taxon>Sedentaria</taxon>
        <taxon>Canalipalpata</taxon>
        <taxon>Terebellida</taxon>
        <taxon>Terebelliformia</taxon>
        <taxon>Alvinellidae</taxon>
        <taxon>Paralvinella</taxon>
    </lineage>
</organism>
<evidence type="ECO:0000256" key="6">
    <source>
        <dbReference type="ARBA" id="ARBA00022859"/>
    </source>
</evidence>
<dbReference type="FunFam" id="2.60.40.150:FF:000055">
    <property type="entry name" value="Toll-interacting protein-like Protein"/>
    <property type="match status" value="1"/>
</dbReference>
<dbReference type="PROSITE" id="PS51140">
    <property type="entry name" value="CUE"/>
    <property type="match status" value="1"/>
</dbReference>